<feature type="domain" description="O-methyltransferase dimerisation" evidence="6">
    <location>
        <begin position="43"/>
        <end position="119"/>
    </location>
</feature>
<dbReference type="PROSITE" id="PS51683">
    <property type="entry name" value="SAM_OMT_II"/>
    <property type="match status" value="1"/>
</dbReference>
<dbReference type="GO" id="GO:0032259">
    <property type="term" value="P:methylation"/>
    <property type="evidence" value="ECO:0007669"/>
    <property type="project" value="UniProtKB-KW"/>
</dbReference>
<dbReference type="SUPFAM" id="SSF53335">
    <property type="entry name" value="S-adenosyl-L-methionine-dependent methyltransferases"/>
    <property type="match status" value="1"/>
</dbReference>
<dbReference type="InterPro" id="IPR036390">
    <property type="entry name" value="WH_DNA-bd_sf"/>
</dbReference>
<accession>A0A9W9EZE7</accession>
<name>A0A9W9EZE7_9EURO</name>
<dbReference type="Pfam" id="PF00891">
    <property type="entry name" value="Methyltransf_2"/>
    <property type="match status" value="1"/>
</dbReference>
<dbReference type="PANTHER" id="PTHR43712">
    <property type="entry name" value="PUTATIVE (AFU_ORTHOLOGUE AFUA_4G14580)-RELATED"/>
    <property type="match status" value="1"/>
</dbReference>
<dbReference type="GO" id="GO:0044550">
    <property type="term" value="P:secondary metabolite biosynthetic process"/>
    <property type="evidence" value="ECO:0007669"/>
    <property type="project" value="UniProtKB-ARBA"/>
</dbReference>
<keyword evidence="1" id="KW-0489">Methyltransferase</keyword>
<feature type="domain" description="O-methyltransferase C-terminal" evidence="5">
    <location>
        <begin position="220"/>
        <end position="363"/>
    </location>
</feature>
<dbReference type="InterPro" id="IPR001077">
    <property type="entry name" value="COMT_C"/>
</dbReference>
<dbReference type="Proteomes" id="UP001149074">
    <property type="component" value="Unassembled WGS sequence"/>
</dbReference>
<organism evidence="7 8">
    <name type="scientific">Penicillium argentinense</name>
    <dbReference type="NCBI Taxonomy" id="1131581"/>
    <lineage>
        <taxon>Eukaryota</taxon>
        <taxon>Fungi</taxon>
        <taxon>Dikarya</taxon>
        <taxon>Ascomycota</taxon>
        <taxon>Pezizomycotina</taxon>
        <taxon>Eurotiomycetes</taxon>
        <taxon>Eurotiomycetidae</taxon>
        <taxon>Eurotiales</taxon>
        <taxon>Aspergillaceae</taxon>
        <taxon>Penicillium</taxon>
    </lineage>
</organism>
<dbReference type="Gene3D" id="3.40.50.150">
    <property type="entry name" value="Vaccinia Virus protein VP39"/>
    <property type="match status" value="1"/>
</dbReference>
<feature type="active site" description="Proton acceptor" evidence="4">
    <location>
        <position position="293"/>
    </location>
</feature>
<dbReference type="GO" id="GO:0046983">
    <property type="term" value="F:protein dimerization activity"/>
    <property type="evidence" value="ECO:0007669"/>
    <property type="project" value="InterPro"/>
</dbReference>
<evidence type="ECO:0000256" key="4">
    <source>
        <dbReference type="PIRSR" id="PIRSR005739-1"/>
    </source>
</evidence>
<evidence type="ECO:0000256" key="3">
    <source>
        <dbReference type="ARBA" id="ARBA00022691"/>
    </source>
</evidence>
<dbReference type="InterPro" id="IPR012967">
    <property type="entry name" value="COMT_dimerisation"/>
</dbReference>
<dbReference type="AlphaFoldDB" id="A0A9W9EZE7"/>
<reference evidence="7" key="1">
    <citation type="submission" date="2022-11" db="EMBL/GenBank/DDBJ databases">
        <authorList>
            <person name="Petersen C."/>
        </authorList>
    </citation>
    <scope>NUCLEOTIDE SEQUENCE</scope>
    <source>
        <strain evidence="7">IBT 30761</strain>
    </source>
</reference>
<dbReference type="PIRSF" id="PIRSF005739">
    <property type="entry name" value="O-mtase"/>
    <property type="match status" value="1"/>
</dbReference>
<evidence type="ECO:0000313" key="8">
    <source>
        <dbReference type="Proteomes" id="UP001149074"/>
    </source>
</evidence>
<dbReference type="Pfam" id="PF08100">
    <property type="entry name" value="Dimerisation"/>
    <property type="match status" value="1"/>
</dbReference>
<dbReference type="InterPro" id="IPR016461">
    <property type="entry name" value="COMT-like"/>
</dbReference>
<keyword evidence="2" id="KW-0808">Transferase</keyword>
<keyword evidence="8" id="KW-1185">Reference proteome</keyword>
<proteinExistence type="predicted"/>
<gene>
    <name evidence="7" type="ORF">N7532_009502</name>
</gene>
<sequence length="385" mass="42876">MDSIVSQIHSLAQSTGEAGRLEIQRALRQTQVELQSPIEVLFELVNSTLGVSVVRMSTDLGLFGILAKSSESLSVNKIAEASGASPDLLARILRYLASTNMIMEAGVNQYEANKTTHVFASEKGEAMVLHGFDFHAVIMRVMPDFFKETKYQDVTSNKYIPFHKAFNTNLSCFDWLIQHPEHFTPFQKAMTSIEGSEWTEGFDLLESEIKKLPSTAAQSSERTFLVDIGGGHGHQSIQLGQKYPNVLGRLVLQDLPTTVENLAIEGVKVEAYDFFQKQPLVGAKFYYLRRVLHDWPDNDATKILRNVAEAMSTDSRVLIDDTVLPDTEAVWQGTMADLALMISCGGKERTRRQWELLADAAGLRVEQIHSYVAATYTSIVVLALK</sequence>
<dbReference type="InterPro" id="IPR029063">
    <property type="entry name" value="SAM-dependent_MTases_sf"/>
</dbReference>
<dbReference type="GeneID" id="81360972"/>
<reference evidence="7" key="2">
    <citation type="journal article" date="2023" name="IMA Fungus">
        <title>Comparative genomic study of the Penicillium genus elucidates a diverse pangenome and 15 lateral gene transfer events.</title>
        <authorList>
            <person name="Petersen C."/>
            <person name="Sorensen T."/>
            <person name="Nielsen M.R."/>
            <person name="Sondergaard T.E."/>
            <person name="Sorensen J.L."/>
            <person name="Fitzpatrick D.A."/>
            <person name="Frisvad J.C."/>
            <person name="Nielsen K.L."/>
        </authorList>
    </citation>
    <scope>NUCLEOTIDE SEQUENCE</scope>
    <source>
        <strain evidence="7">IBT 30761</strain>
    </source>
</reference>
<dbReference type="InterPro" id="IPR036388">
    <property type="entry name" value="WH-like_DNA-bd_sf"/>
</dbReference>
<evidence type="ECO:0000259" key="6">
    <source>
        <dbReference type="Pfam" id="PF08100"/>
    </source>
</evidence>
<dbReference type="PANTHER" id="PTHR43712:SF2">
    <property type="entry name" value="O-METHYLTRANSFERASE CICE"/>
    <property type="match status" value="1"/>
</dbReference>
<evidence type="ECO:0000256" key="1">
    <source>
        <dbReference type="ARBA" id="ARBA00022603"/>
    </source>
</evidence>
<dbReference type="OrthoDB" id="2410195at2759"/>
<evidence type="ECO:0000259" key="5">
    <source>
        <dbReference type="Pfam" id="PF00891"/>
    </source>
</evidence>
<comment type="caution">
    <text evidence="7">The sequence shown here is derived from an EMBL/GenBank/DDBJ whole genome shotgun (WGS) entry which is preliminary data.</text>
</comment>
<dbReference type="RefSeq" id="XP_056472799.1">
    <property type="nucleotide sequence ID" value="XM_056621993.1"/>
</dbReference>
<protein>
    <recommendedName>
        <fullName evidence="9">O-methyltransferase domain-containing protein</fullName>
    </recommendedName>
</protein>
<dbReference type="GO" id="GO:0008171">
    <property type="term" value="F:O-methyltransferase activity"/>
    <property type="evidence" value="ECO:0007669"/>
    <property type="project" value="InterPro"/>
</dbReference>
<dbReference type="EMBL" id="JAPQKI010000009">
    <property type="protein sequence ID" value="KAJ5090818.1"/>
    <property type="molecule type" value="Genomic_DNA"/>
</dbReference>
<evidence type="ECO:0000313" key="7">
    <source>
        <dbReference type="EMBL" id="KAJ5090818.1"/>
    </source>
</evidence>
<evidence type="ECO:0008006" key="9">
    <source>
        <dbReference type="Google" id="ProtNLM"/>
    </source>
</evidence>
<dbReference type="Gene3D" id="1.10.10.10">
    <property type="entry name" value="Winged helix-like DNA-binding domain superfamily/Winged helix DNA-binding domain"/>
    <property type="match status" value="1"/>
</dbReference>
<evidence type="ECO:0000256" key="2">
    <source>
        <dbReference type="ARBA" id="ARBA00022679"/>
    </source>
</evidence>
<dbReference type="SUPFAM" id="SSF46785">
    <property type="entry name" value="Winged helix' DNA-binding domain"/>
    <property type="match status" value="1"/>
</dbReference>
<keyword evidence="3" id="KW-0949">S-adenosyl-L-methionine</keyword>